<accession>A0A645AML8</accession>
<organism evidence="2">
    <name type="scientific">bioreactor metagenome</name>
    <dbReference type="NCBI Taxonomy" id="1076179"/>
    <lineage>
        <taxon>unclassified sequences</taxon>
        <taxon>metagenomes</taxon>
        <taxon>ecological metagenomes</taxon>
    </lineage>
</organism>
<dbReference type="InterPro" id="IPR025832">
    <property type="entry name" value="GxGYxYP_C"/>
</dbReference>
<dbReference type="Pfam" id="PF14323">
    <property type="entry name" value="GxGYxYP_C"/>
    <property type="match status" value="1"/>
</dbReference>
<dbReference type="InterPro" id="IPR038410">
    <property type="entry name" value="GxGYxYP_C_sf"/>
</dbReference>
<dbReference type="EMBL" id="VSSQ01014732">
    <property type="protein sequence ID" value="MPM54287.1"/>
    <property type="molecule type" value="Genomic_DNA"/>
</dbReference>
<proteinExistence type="predicted"/>
<dbReference type="AlphaFoldDB" id="A0A645AML8"/>
<dbReference type="Gene3D" id="3.20.20.490">
    <property type="entry name" value="GxGYxYP glycoside hydrolase, C-terminal domain"/>
    <property type="match status" value="1"/>
</dbReference>
<protein>
    <recommendedName>
        <fullName evidence="1">GxGYxYP putative glycoside hydrolase C-terminal domain-containing protein</fullName>
    </recommendedName>
</protein>
<comment type="caution">
    <text evidence="2">The sequence shown here is derived from an EMBL/GenBank/DDBJ whole genome shotgun (WGS) entry which is preliminary data.</text>
</comment>
<evidence type="ECO:0000313" key="2">
    <source>
        <dbReference type="EMBL" id="MPM54287.1"/>
    </source>
</evidence>
<sequence>MNPNRIDPAYLPLFINHNKKFYEQWDMSLSPMVLDWDEPSAAVKDAFTQFSPDGFATIVIDFHGNGGKLPTPHVWNGMPVIELINNAANFHNAEQTAKEMSSSIPKSTDETPKYYFFRIVWTSPNQVISAISRLKEMRPELDIEVIDAYNFFHFYKTTLNKK</sequence>
<reference evidence="2" key="1">
    <citation type="submission" date="2019-08" db="EMBL/GenBank/DDBJ databases">
        <authorList>
            <person name="Kucharzyk K."/>
            <person name="Murdoch R.W."/>
            <person name="Higgins S."/>
            <person name="Loffler F."/>
        </authorList>
    </citation>
    <scope>NUCLEOTIDE SEQUENCE</scope>
</reference>
<gene>
    <name evidence="2" type="ORF">SDC9_101065</name>
</gene>
<evidence type="ECO:0000259" key="1">
    <source>
        <dbReference type="Pfam" id="PF14323"/>
    </source>
</evidence>
<feature type="domain" description="GxGYxYP putative glycoside hydrolase C-terminal" evidence="1">
    <location>
        <begin position="1"/>
        <end position="155"/>
    </location>
</feature>
<name>A0A645AML8_9ZZZZ</name>